<evidence type="ECO:0000256" key="1">
    <source>
        <dbReference type="SAM" id="Phobius"/>
    </source>
</evidence>
<dbReference type="Pfam" id="PF19136">
    <property type="entry name" value="DUF5819"/>
    <property type="match status" value="1"/>
</dbReference>
<keyword evidence="1" id="KW-0472">Membrane</keyword>
<name>A0A918TB01_STRCJ</name>
<dbReference type="AlphaFoldDB" id="A0A918TB01"/>
<keyword evidence="1" id="KW-1133">Transmembrane helix</keyword>
<comment type="caution">
    <text evidence="2">The sequence shown here is derived from an EMBL/GenBank/DDBJ whole genome shotgun (WGS) entry which is preliminary data.</text>
</comment>
<dbReference type="RefSeq" id="WP_229844551.1">
    <property type="nucleotide sequence ID" value="NZ_BMVB01000002.1"/>
</dbReference>
<proteinExistence type="predicted"/>
<keyword evidence="1" id="KW-0812">Transmembrane</keyword>
<evidence type="ECO:0000313" key="3">
    <source>
        <dbReference type="Proteomes" id="UP000646244"/>
    </source>
</evidence>
<dbReference type="InterPro" id="IPR043857">
    <property type="entry name" value="DUF5819"/>
</dbReference>
<gene>
    <name evidence="2" type="ORF">GCM10010507_07950</name>
</gene>
<evidence type="ECO:0000313" key="2">
    <source>
        <dbReference type="EMBL" id="GHC37035.1"/>
    </source>
</evidence>
<sequence length="228" mass="25162">MERDGREHAGGDAGQDAGLEGLSVPSRIVVAGGVALVGLAAAIHLAMVFLHVAPSNTVSKQHAAAIDDYVYPEFEQNWKFFAPNPLQQNVAVQARAELRGADGRTSVTPWTDLSARDGAGILHNPFPSHTQQNELRRAWDFYTSTHDAREQPAGLRGRLSEQYVRRLVFSRLGAAQNGRPVDRIQVRSMTTAIAPPPWSDEKVDTKPVYRMLDWWPVTTADRAEVTTR</sequence>
<dbReference type="EMBL" id="BMVB01000002">
    <property type="protein sequence ID" value="GHC37035.1"/>
    <property type="molecule type" value="Genomic_DNA"/>
</dbReference>
<reference evidence="2" key="2">
    <citation type="submission" date="2020-09" db="EMBL/GenBank/DDBJ databases">
        <authorList>
            <person name="Sun Q."/>
            <person name="Ohkuma M."/>
        </authorList>
    </citation>
    <scope>NUCLEOTIDE SEQUENCE</scope>
    <source>
        <strain evidence="2">JCM 4633</strain>
    </source>
</reference>
<protein>
    <submittedName>
        <fullName evidence="2">Uncharacterized protein</fullName>
    </submittedName>
</protein>
<accession>A0A918TB01</accession>
<reference evidence="2" key="1">
    <citation type="journal article" date="2014" name="Int. J. Syst. Evol. Microbiol.">
        <title>Complete genome sequence of Corynebacterium casei LMG S-19264T (=DSM 44701T), isolated from a smear-ripened cheese.</title>
        <authorList>
            <consortium name="US DOE Joint Genome Institute (JGI-PGF)"/>
            <person name="Walter F."/>
            <person name="Albersmeier A."/>
            <person name="Kalinowski J."/>
            <person name="Ruckert C."/>
        </authorList>
    </citation>
    <scope>NUCLEOTIDE SEQUENCE</scope>
    <source>
        <strain evidence="2">JCM 4633</strain>
    </source>
</reference>
<organism evidence="2 3">
    <name type="scientific">Streptomyces cinnamoneus</name>
    <name type="common">Streptoverticillium cinnamoneum</name>
    <dbReference type="NCBI Taxonomy" id="53446"/>
    <lineage>
        <taxon>Bacteria</taxon>
        <taxon>Bacillati</taxon>
        <taxon>Actinomycetota</taxon>
        <taxon>Actinomycetes</taxon>
        <taxon>Kitasatosporales</taxon>
        <taxon>Streptomycetaceae</taxon>
        <taxon>Streptomyces</taxon>
        <taxon>Streptomyces cinnamoneus group</taxon>
    </lineage>
</organism>
<dbReference type="Proteomes" id="UP000646244">
    <property type="component" value="Unassembled WGS sequence"/>
</dbReference>
<feature type="transmembrane region" description="Helical" evidence="1">
    <location>
        <begin position="28"/>
        <end position="50"/>
    </location>
</feature>